<sequence length="139" mass="15275">MQATIDHIVIWVSDQLRSLDFYERVVGFAGVRAEEFRDGKAPFPSVRVSDHAIIDLMNRAKAEGIDELVHAPGSSGHRVNHICVAVSHADFTLLRARLDAEGVDTSAGITDSFGARGHAPETFYFADPDGNILEARHYD</sequence>
<dbReference type="InterPro" id="IPR050383">
    <property type="entry name" value="GlyoxalaseI/FosfomycinResist"/>
</dbReference>
<dbReference type="InterPro" id="IPR004360">
    <property type="entry name" value="Glyas_Fos-R_dOase_dom"/>
</dbReference>
<dbReference type="Pfam" id="PF00903">
    <property type="entry name" value="Glyoxalase"/>
    <property type="match status" value="1"/>
</dbReference>
<comment type="caution">
    <text evidence="2">The sequence shown here is derived from an EMBL/GenBank/DDBJ whole genome shotgun (WGS) entry which is preliminary data.</text>
</comment>
<gene>
    <name evidence="2" type="ORF">GCM10023205_21530</name>
</gene>
<dbReference type="SUPFAM" id="SSF54593">
    <property type="entry name" value="Glyoxalase/Bleomycin resistance protein/Dihydroxybiphenyl dioxygenase"/>
    <property type="match status" value="1"/>
</dbReference>
<dbReference type="InterPro" id="IPR029068">
    <property type="entry name" value="Glyas_Bleomycin-R_OHBP_Dase"/>
</dbReference>
<accession>A0ABP9H5W0</accession>
<organism evidence="2 3">
    <name type="scientific">Yinghuangia aomiensis</name>
    <dbReference type="NCBI Taxonomy" id="676205"/>
    <lineage>
        <taxon>Bacteria</taxon>
        <taxon>Bacillati</taxon>
        <taxon>Actinomycetota</taxon>
        <taxon>Actinomycetes</taxon>
        <taxon>Kitasatosporales</taxon>
        <taxon>Streptomycetaceae</taxon>
        <taxon>Yinghuangia</taxon>
    </lineage>
</organism>
<protein>
    <submittedName>
        <fullName evidence="2">VOC family protein</fullName>
    </submittedName>
</protein>
<dbReference type="Gene3D" id="3.10.180.10">
    <property type="entry name" value="2,3-Dihydroxybiphenyl 1,2-Dioxygenase, domain 1"/>
    <property type="match status" value="1"/>
</dbReference>
<dbReference type="PANTHER" id="PTHR21366">
    <property type="entry name" value="GLYOXALASE FAMILY PROTEIN"/>
    <property type="match status" value="1"/>
</dbReference>
<dbReference type="PANTHER" id="PTHR21366:SF14">
    <property type="entry name" value="GLYOXALASE DOMAIN-CONTAINING PROTEIN 5"/>
    <property type="match status" value="1"/>
</dbReference>
<keyword evidence="3" id="KW-1185">Reference proteome</keyword>
<dbReference type="InterPro" id="IPR037523">
    <property type="entry name" value="VOC_core"/>
</dbReference>
<dbReference type="PROSITE" id="PS51819">
    <property type="entry name" value="VOC"/>
    <property type="match status" value="1"/>
</dbReference>
<feature type="domain" description="VOC" evidence="1">
    <location>
        <begin position="4"/>
        <end position="138"/>
    </location>
</feature>
<proteinExistence type="predicted"/>
<name>A0ABP9H5W0_9ACTN</name>
<reference evidence="3" key="1">
    <citation type="journal article" date="2019" name="Int. J. Syst. Evol. Microbiol.">
        <title>The Global Catalogue of Microorganisms (GCM) 10K type strain sequencing project: providing services to taxonomists for standard genome sequencing and annotation.</title>
        <authorList>
            <consortium name="The Broad Institute Genomics Platform"/>
            <consortium name="The Broad Institute Genome Sequencing Center for Infectious Disease"/>
            <person name="Wu L."/>
            <person name="Ma J."/>
        </authorList>
    </citation>
    <scope>NUCLEOTIDE SEQUENCE [LARGE SCALE GENOMIC DNA]</scope>
    <source>
        <strain evidence="3">JCM 17986</strain>
    </source>
</reference>
<dbReference type="Proteomes" id="UP001500466">
    <property type="component" value="Unassembled WGS sequence"/>
</dbReference>
<dbReference type="EMBL" id="BAABHS010000006">
    <property type="protein sequence ID" value="GAA4958561.1"/>
    <property type="molecule type" value="Genomic_DNA"/>
</dbReference>
<dbReference type="RefSeq" id="WP_345675137.1">
    <property type="nucleotide sequence ID" value="NZ_BAABHS010000006.1"/>
</dbReference>
<evidence type="ECO:0000313" key="3">
    <source>
        <dbReference type="Proteomes" id="UP001500466"/>
    </source>
</evidence>
<evidence type="ECO:0000259" key="1">
    <source>
        <dbReference type="PROSITE" id="PS51819"/>
    </source>
</evidence>
<evidence type="ECO:0000313" key="2">
    <source>
        <dbReference type="EMBL" id="GAA4958561.1"/>
    </source>
</evidence>